<dbReference type="EMBL" id="JBIAMX010000008">
    <property type="protein sequence ID" value="MFF0544140.1"/>
    <property type="molecule type" value="Genomic_DNA"/>
</dbReference>
<evidence type="ECO:0000256" key="1">
    <source>
        <dbReference type="SAM" id="SignalP"/>
    </source>
</evidence>
<protein>
    <submittedName>
        <fullName evidence="3">DUF305 domain-containing protein</fullName>
    </submittedName>
</protein>
<keyword evidence="1" id="KW-0732">Signal</keyword>
<reference evidence="3 4" key="1">
    <citation type="submission" date="2024-10" db="EMBL/GenBank/DDBJ databases">
        <title>The Natural Products Discovery Center: Release of the First 8490 Sequenced Strains for Exploring Actinobacteria Biosynthetic Diversity.</title>
        <authorList>
            <person name="Kalkreuter E."/>
            <person name="Kautsar S.A."/>
            <person name="Yang D."/>
            <person name="Bader C.D."/>
            <person name="Teijaro C.N."/>
            <person name="Fluegel L."/>
            <person name="Davis C.M."/>
            <person name="Simpson J.R."/>
            <person name="Lauterbach L."/>
            <person name="Steele A.D."/>
            <person name="Gui C."/>
            <person name="Meng S."/>
            <person name="Li G."/>
            <person name="Viehrig K."/>
            <person name="Ye F."/>
            <person name="Su P."/>
            <person name="Kiefer A.F."/>
            <person name="Nichols A."/>
            <person name="Cepeda A.J."/>
            <person name="Yan W."/>
            <person name="Fan B."/>
            <person name="Jiang Y."/>
            <person name="Adhikari A."/>
            <person name="Zheng C.-J."/>
            <person name="Schuster L."/>
            <person name="Cowan T.M."/>
            <person name="Smanski M.J."/>
            <person name="Chevrette M.G."/>
            <person name="De Carvalho L.P.S."/>
            <person name="Shen B."/>
        </authorList>
    </citation>
    <scope>NUCLEOTIDE SEQUENCE [LARGE SCALE GENOMIC DNA]</scope>
    <source>
        <strain evidence="3 4">NPDC004045</strain>
    </source>
</reference>
<evidence type="ECO:0000313" key="4">
    <source>
        <dbReference type="Proteomes" id="UP001601444"/>
    </source>
</evidence>
<feature type="domain" description="DUF305" evidence="2">
    <location>
        <begin position="43"/>
        <end position="190"/>
    </location>
</feature>
<gene>
    <name evidence="3" type="ORF">ACFYTF_15025</name>
</gene>
<feature type="signal peptide" evidence="1">
    <location>
        <begin position="1"/>
        <end position="22"/>
    </location>
</feature>
<evidence type="ECO:0000313" key="3">
    <source>
        <dbReference type="EMBL" id="MFF0544140.1"/>
    </source>
</evidence>
<dbReference type="PANTHER" id="PTHR36933">
    <property type="entry name" value="SLL0788 PROTEIN"/>
    <property type="match status" value="1"/>
</dbReference>
<dbReference type="InterPro" id="IPR012347">
    <property type="entry name" value="Ferritin-like"/>
</dbReference>
<dbReference type="Pfam" id="PF03713">
    <property type="entry name" value="DUF305"/>
    <property type="match status" value="1"/>
</dbReference>
<proteinExistence type="predicted"/>
<dbReference type="Proteomes" id="UP001601444">
    <property type="component" value="Unassembled WGS sequence"/>
</dbReference>
<name>A0ABW6PPF6_9NOCA</name>
<organism evidence="3 4">
    <name type="scientific">Nocardia thailandica</name>
    <dbReference type="NCBI Taxonomy" id="257275"/>
    <lineage>
        <taxon>Bacteria</taxon>
        <taxon>Bacillati</taxon>
        <taxon>Actinomycetota</taxon>
        <taxon>Actinomycetes</taxon>
        <taxon>Mycobacteriales</taxon>
        <taxon>Nocardiaceae</taxon>
        <taxon>Nocardia</taxon>
    </lineage>
</organism>
<keyword evidence="4" id="KW-1185">Reference proteome</keyword>
<dbReference type="RefSeq" id="WP_387700763.1">
    <property type="nucleotide sequence ID" value="NZ_JBIAMX010000008.1"/>
</dbReference>
<dbReference type="Gene3D" id="1.20.1260.10">
    <property type="match status" value="1"/>
</dbReference>
<accession>A0ABW6PPF6</accession>
<comment type="caution">
    <text evidence="3">The sequence shown here is derived from an EMBL/GenBank/DDBJ whole genome shotgun (WGS) entry which is preliminary data.</text>
</comment>
<sequence>MRPAYRLAAACAAILLAMVLGAALRPVLVPAAASGAPVLGAVEIGFAQDMTAHHQQALLVAERLDPAADPALRRLATQIADSQRMELGTLLGWTQLAGAAPTAAEPMRWMPDGHRHGAAQAAMPGLASTAELDALAAARGAEAEALFLRLMYRHHAGGIVMARAADALLHDGVVKQAARAMVTAQGKELGFLGMALTARGIAPE</sequence>
<evidence type="ECO:0000259" key="2">
    <source>
        <dbReference type="Pfam" id="PF03713"/>
    </source>
</evidence>
<dbReference type="InterPro" id="IPR005183">
    <property type="entry name" value="DUF305_CopM-like"/>
</dbReference>
<feature type="chain" id="PRO_5045577050" evidence="1">
    <location>
        <begin position="23"/>
        <end position="204"/>
    </location>
</feature>
<dbReference type="PANTHER" id="PTHR36933:SF1">
    <property type="entry name" value="SLL0788 PROTEIN"/>
    <property type="match status" value="1"/>
</dbReference>